<feature type="region of interest" description="Disordered" evidence="1">
    <location>
        <begin position="201"/>
        <end position="229"/>
    </location>
</feature>
<evidence type="ECO:0000313" key="2">
    <source>
        <dbReference type="EMBL" id="VEU33984.1"/>
    </source>
</evidence>
<keyword evidence="3" id="KW-1185">Reference proteome</keyword>
<evidence type="ECO:0000256" key="1">
    <source>
        <dbReference type="SAM" id="MobiDB-lite"/>
    </source>
</evidence>
<name>A0A448YW27_9STRA</name>
<dbReference type="EMBL" id="CAACVS010000015">
    <property type="protein sequence ID" value="VEU33984.1"/>
    <property type="molecule type" value="Genomic_DNA"/>
</dbReference>
<gene>
    <name evidence="2" type="ORF">PSNMU_V1.4_AUG-EV-PASAV3_0007120</name>
</gene>
<evidence type="ECO:0000313" key="3">
    <source>
        <dbReference type="Proteomes" id="UP000291116"/>
    </source>
</evidence>
<organism evidence="2 3">
    <name type="scientific">Pseudo-nitzschia multistriata</name>
    <dbReference type="NCBI Taxonomy" id="183589"/>
    <lineage>
        <taxon>Eukaryota</taxon>
        <taxon>Sar</taxon>
        <taxon>Stramenopiles</taxon>
        <taxon>Ochrophyta</taxon>
        <taxon>Bacillariophyta</taxon>
        <taxon>Bacillariophyceae</taxon>
        <taxon>Bacillariophycidae</taxon>
        <taxon>Bacillariales</taxon>
        <taxon>Bacillariaceae</taxon>
        <taxon>Pseudo-nitzschia</taxon>
    </lineage>
</organism>
<reference evidence="2 3" key="1">
    <citation type="submission" date="2019-01" db="EMBL/GenBank/DDBJ databases">
        <authorList>
            <person name="Ferrante I. M."/>
        </authorList>
    </citation>
    <scope>NUCLEOTIDE SEQUENCE [LARGE SCALE GENOMIC DNA]</scope>
    <source>
        <strain evidence="2 3">B856</strain>
    </source>
</reference>
<proteinExistence type="predicted"/>
<sequence>MESISLDNSSLVDRDCNETVHSLRSLVSSDDTECSLDLSSEPNNIIPSTAHRSSYDSPESSRLCCASSRRSICTEMSIIASSSPEIKALLLPTTSMPAADKTDDYSGNDSSSTYGFPISCERNIIDDCSGEISPSLPRDIHCQHQRSIGSLPHYSLEEDANHDIAEAESNKCIPTFLSTSASVDERRRGKFDGSNNWFIEHRDQHNGPSMNRFGPTEDRDVSTNNKENSILGDETDELTLYLERYCM</sequence>
<protein>
    <submittedName>
        <fullName evidence="2">Uncharacterized protein</fullName>
    </submittedName>
</protein>
<accession>A0A448YW27</accession>
<dbReference type="AlphaFoldDB" id="A0A448YW27"/>
<dbReference type="Proteomes" id="UP000291116">
    <property type="component" value="Unassembled WGS sequence"/>
</dbReference>